<dbReference type="CDD" id="cd00200">
    <property type="entry name" value="WD40"/>
    <property type="match status" value="1"/>
</dbReference>
<dbReference type="PANTHER" id="PTHR22847:SF741">
    <property type="entry name" value="E3 UBIQUITIN LIGASE COMPLEX SCF SUBUNIT SCONB-RELATED"/>
    <property type="match status" value="1"/>
</dbReference>
<feature type="repeat" description="WD" evidence="3">
    <location>
        <begin position="316"/>
        <end position="355"/>
    </location>
</feature>
<keyword evidence="5" id="KW-1185">Reference proteome</keyword>
<dbReference type="HOGENOM" id="CLU_000288_103_3_1"/>
<gene>
    <name evidence="4" type="ORF">JAAARDRAFT_75861</name>
</gene>
<dbReference type="InterPro" id="IPR020472">
    <property type="entry name" value="WD40_PAC1"/>
</dbReference>
<dbReference type="PROSITE" id="PS50082">
    <property type="entry name" value="WD_REPEATS_2"/>
    <property type="match status" value="5"/>
</dbReference>
<proteinExistence type="predicted"/>
<evidence type="ECO:0000256" key="1">
    <source>
        <dbReference type="ARBA" id="ARBA00022574"/>
    </source>
</evidence>
<feature type="repeat" description="WD" evidence="3">
    <location>
        <begin position="274"/>
        <end position="315"/>
    </location>
</feature>
<name>A0A067QLM0_9AGAM</name>
<dbReference type="SUPFAM" id="SSF50978">
    <property type="entry name" value="WD40 repeat-like"/>
    <property type="match status" value="1"/>
</dbReference>
<feature type="repeat" description="WD" evidence="3">
    <location>
        <begin position="234"/>
        <end position="273"/>
    </location>
</feature>
<feature type="repeat" description="WD" evidence="3">
    <location>
        <begin position="356"/>
        <end position="394"/>
    </location>
</feature>
<sequence>MCKTASSWLKPEAGIARDRVPIIDQSLNLTSSWDSTLRSLTPTIVHIHRGLELKDNEPGEHITFPAHGDSIVTCLLISHDLLISASDDNSINVYSLRTGSRIHSLYGHEGGVWALAVIGNTLVSGSADRNVRVWDLNNGTCTHVLGGHTSTIRCLTIVEPEWFDLVDVNGAITKEQWPKEPLIVTGSRDWSVRVWGLPRPGDQEYRGRGCGTDLLDGESTDKGAGISSYHQFALEGHDHVVRALAAQGRTIVSASYDCTARVWDIATRNCTWILIGHTGKVYNVALDTNRNHAYTSSMDDTVRIWNLQTGQCHHLLTGHTSLVGLLRLSPSHLVSAAADTTLRVWDPTNGRLQHTLVGHTGAVTCFHHDDYKVASGSEGSVKLWDIRSGRVLKNLLGGGECLPWQVVFKGRWCAVAHSTKKGTMIDIWDFGEDRRWERGESSDDEEYGH</sequence>
<evidence type="ECO:0000313" key="4">
    <source>
        <dbReference type="EMBL" id="KDQ63521.1"/>
    </source>
</evidence>
<dbReference type="EMBL" id="KL197710">
    <property type="protein sequence ID" value="KDQ63521.1"/>
    <property type="molecule type" value="Genomic_DNA"/>
</dbReference>
<dbReference type="STRING" id="933084.A0A067QLM0"/>
<dbReference type="InterPro" id="IPR015943">
    <property type="entry name" value="WD40/YVTN_repeat-like_dom_sf"/>
</dbReference>
<dbReference type="AlphaFoldDB" id="A0A067QLM0"/>
<dbReference type="PROSITE" id="PS50294">
    <property type="entry name" value="WD_REPEATS_REGION"/>
    <property type="match status" value="3"/>
</dbReference>
<dbReference type="InterPro" id="IPR036322">
    <property type="entry name" value="WD40_repeat_dom_sf"/>
</dbReference>
<dbReference type="InterPro" id="IPR001680">
    <property type="entry name" value="WD40_rpt"/>
</dbReference>
<dbReference type="Pfam" id="PF00400">
    <property type="entry name" value="WD40"/>
    <property type="match status" value="7"/>
</dbReference>
<dbReference type="SMART" id="SM00320">
    <property type="entry name" value="WD40"/>
    <property type="match status" value="7"/>
</dbReference>
<dbReference type="InParanoid" id="A0A067QLM0"/>
<dbReference type="OrthoDB" id="190105at2759"/>
<dbReference type="PANTHER" id="PTHR22847">
    <property type="entry name" value="WD40 REPEAT PROTEIN"/>
    <property type="match status" value="1"/>
</dbReference>
<evidence type="ECO:0000256" key="2">
    <source>
        <dbReference type="ARBA" id="ARBA00022737"/>
    </source>
</evidence>
<dbReference type="Gene3D" id="2.130.10.10">
    <property type="entry name" value="YVTN repeat-like/Quinoprotein amine dehydrogenase"/>
    <property type="match status" value="1"/>
</dbReference>
<evidence type="ECO:0000313" key="5">
    <source>
        <dbReference type="Proteomes" id="UP000027265"/>
    </source>
</evidence>
<keyword evidence="2" id="KW-0677">Repeat</keyword>
<keyword evidence="1 3" id="KW-0853">WD repeat</keyword>
<dbReference type="InterPro" id="IPR019775">
    <property type="entry name" value="WD40_repeat_CS"/>
</dbReference>
<evidence type="ECO:0000256" key="3">
    <source>
        <dbReference type="PROSITE-ProRule" id="PRU00221"/>
    </source>
</evidence>
<accession>A0A067QLM0</accession>
<reference evidence="5" key="1">
    <citation type="journal article" date="2014" name="Proc. Natl. Acad. Sci. U.S.A.">
        <title>Extensive sampling of basidiomycete genomes demonstrates inadequacy of the white-rot/brown-rot paradigm for wood decay fungi.</title>
        <authorList>
            <person name="Riley R."/>
            <person name="Salamov A.A."/>
            <person name="Brown D.W."/>
            <person name="Nagy L.G."/>
            <person name="Floudas D."/>
            <person name="Held B.W."/>
            <person name="Levasseur A."/>
            <person name="Lombard V."/>
            <person name="Morin E."/>
            <person name="Otillar R."/>
            <person name="Lindquist E.A."/>
            <person name="Sun H."/>
            <person name="LaButti K.M."/>
            <person name="Schmutz J."/>
            <person name="Jabbour D."/>
            <person name="Luo H."/>
            <person name="Baker S.E."/>
            <person name="Pisabarro A.G."/>
            <person name="Walton J.D."/>
            <person name="Blanchette R.A."/>
            <person name="Henrissat B."/>
            <person name="Martin F."/>
            <person name="Cullen D."/>
            <person name="Hibbett D.S."/>
            <person name="Grigoriev I.V."/>
        </authorList>
    </citation>
    <scope>NUCLEOTIDE SEQUENCE [LARGE SCALE GENOMIC DNA]</scope>
    <source>
        <strain evidence="5">MUCL 33604</strain>
    </source>
</reference>
<protein>
    <submittedName>
        <fullName evidence="4">Uncharacterized protein</fullName>
    </submittedName>
</protein>
<feature type="repeat" description="WD" evidence="3">
    <location>
        <begin position="105"/>
        <end position="144"/>
    </location>
</feature>
<dbReference type="PRINTS" id="PR00320">
    <property type="entry name" value="GPROTEINBRPT"/>
</dbReference>
<organism evidence="4 5">
    <name type="scientific">Jaapia argillacea MUCL 33604</name>
    <dbReference type="NCBI Taxonomy" id="933084"/>
    <lineage>
        <taxon>Eukaryota</taxon>
        <taxon>Fungi</taxon>
        <taxon>Dikarya</taxon>
        <taxon>Basidiomycota</taxon>
        <taxon>Agaricomycotina</taxon>
        <taxon>Agaricomycetes</taxon>
        <taxon>Agaricomycetidae</taxon>
        <taxon>Jaapiales</taxon>
        <taxon>Jaapiaceae</taxon>
        <taxon>Jaapia</taxon>
    </lineage>
</organism>
<dbReference type="PROSITE" id="PS00678">
    <property type="entry name" value="WD_REPEATS_1"/>
    <property type="match status" value="3"/>
</dbReference>
<dbReference type="Proteomes" id="UP000027265">
    <property type="component" value="Unassembled WGS sequence"/>
</dbReference>